<protein>
    <submittedName>
        <fullName evidence="4">Glycosyltransferase family 4 protein</fullName>
    </submittedName>
</protein>
<organism evidence="4 5">
    <name type="scientific">Leptolyngbya subtilissima DQ-A4</name>
    <dbReference type="NCBI Taxonomy" id="2933933"/>
    <lineage>
        <taxon>Bacteria</taxon>
        <taxon>Bacillati</taxon>
        <taxon>Cyanobacteriota</taxon>
        <taxon>Cyanophyceae</taxon>
        <taxon>Leptolyngbyales</taxon>
        <taxon>Leptolyngbyaceae</taxon>
        <taxon>Leptolyngbya group</taxon>
        <taxon>Leptolyngbya</taxon>
    </lineage>
</organism>
<dbReference type="EMBL" id="JAMPKX010000001">
    <property type="protein sequence ID" value="MEP0945762.1"/>
    <property type="molecule type" value="Genomic_DNA"/>
</dbReference>
<dbReference type="Gene3D" id="3.40.50.2000">
    <property type="entry name" value="Glycogen Phosphorylase B"/>
    <property type="match status" value="2"/>
</dbReference>
<evidence type="ECO:0000259" key="3">
    <source>
        <dbReference type="Pfam" id="PF13439"/>
    </source>
</evidence>
<dbReference type="RefSeq" id="WP_190699062.1">
    <property type="nucleotide sequence ID" value="NZ_JAMPKX010000001.1"/>
</dbReference>
<evidence type="ECO:0000259" key="2">
    <source>
        <dbReference type="Pfam" id="PF00534"/>
    </source>
</evidence>
<keyword evidence="1" id="KW-0808">Transferase</keyword>
<dbReference type="InterPro" id="IPR001296">
    <property type="entry name" value="Glyco_trans_1"/>
</dbReference>
<dbReference type="Pfam" id="PF00534">
    <property type="entry name" value="Glycos_transf_1"/>
    <property type="match status" value="1"/>
</dbReference>
<keyword evidence="5" id="KW-1185">Reference proteome</keyword>
<gene>
    <name evidence="4" type="ORF">NC992_02655</name>
</gene>
<dbReference type="InterPro" id="IPR028098">
    <property type="entry name" value="Glyco_trans_4-like_N"/>
</dbReference>
<reference evidence="4 5" key="1">
    <citation type="submission" date="2022-04" db="EMBL/GenBank/DDBJ databases">
        <title>Positive selection, recombination, and allopatry shape intraspecific diversity of widespread and dominant cyanobacteria.</title>
        <authorList>
            <person name="Wei J."/>
            <person name="Shu W."/>
            <person name="Hu C."/>
        </authorList>
    </citation>
    <scope>NUCLEOTIDE SEQUENCE [LARGE SCALE GENOMIC DNA]</scope>
    <source>
        <strain evidence="4 5">DQ-A4</strain>
    </source>
</reference>
<feature type="domain" description="Glycosyltransferase subfamily 4-like N-terminal" evidence="3">
    <location>
        <begin position="59"/>
        <end position="176"/>
    </location>
</feature>
<dbReference type="PANTHER" id="PTHR46401">
    <property type="entry name" value="GLYCOSYLTRANSFERASE WBBK-RELATED"/>
    <property type="match status" value="1"/>
</dbReference>
<sequence>MHVVIVRRAPKIAFSMDVYADNLVAGLKQARPTWKITEVAPRPWWQDGEDAWKSGTGLKKYYERFWHHPKTVSQLDADVFHIIDHTSGHVAYWLKKKQKRTVVTCHDLVQLIQPEILKDQARLPALSMATWKYSVGGLAKADAVISVSENTKRDIVSHLPIAEQKVEVIPNGVSAEFQVLDQTPNLFPQDRYRKSPKSICLLNVGSTHQRKNILGILNALHILTTQGVDACLWRVGDAFTPEHQQFVETQGLSSLIYDLGKPNRQQLIEIYNSADCLLAPSLYEGFGLTVLEAMACGLPVITSTTSSLPEVAGDSAVLVDPNSPECIAKAIFNLHINPALRQHLVQKGLERVQRFRWPQVGEQVAQVYEALI</sequence>
<evidence type="ECO:0000256" key="1">
    <source>
        <dbReference type="ARBA" id="ARBA00022679"/>
    </source>
</evidence>
<evidence type="ECO:0000313" key="5">
    <source>
        <dbReference type="Proteomes" id="UP001482513"/>
    </source>
</evidence>
<dbReference type="PANTHER" id="PTHR46401:SF2">
    <property type="entry name" value="GLYCOSYLTRANSFERASE WBBK-RELATED"/>
    <property type="match status" value="1"/>
</dbReference>
<proteinExistence type="predicted"/>
<dbReference type="SUPFAM" id="SSF53756">
    <property type="entry name" value="UDP-Glycosyltransferase/glycogen phosphorylase"/>
    <property type="match status" value="1"/>
</dbReference>
<evidence type="ECO:0000313" key="4">
    <source>
        <dbReference type="EMBL" id="MEP0945762.1"/>
    </source>
</evidence>
<dbReference type="Pfam" id="PF13439">
    <property type="entry name" value="Glyco_transf_4"/>
    <property type="match status" value="1"/>
</dbReference>
<feature type="domain" description="Glycosyl transferase family 1" evidence="2">
    <location>
        <begin position="193"/>
        <end position="348"/>
    </location>
</feature>
<dbReference type="Proteomes" id="UP001482513">
    <property type="component" value="Unassembled WGS sequence"/>
</dbReference>
<dbReference type="CDD" id="cd03809">
    <property type="entry name" value="GT4_MtfB-like"/>
    <property type="match status" value="1"/>
</dbReference>
<name>A0ABV0JZ57_9CYAN</name>
<accession>A0ABV0JZ57</accession>
<comment type="caution">
    <text evidence="4">The sequence shown here is derived from an EMBL/GenBank/DDBJ whole genome shotgun (WGS) entry which is preliminary data.</text>
</comment>